<proteinExistence type="predicted"/>
<comment type="caution">
    <text evidence="1">The sequence shown here is derived from an EMBL/GenBank/DDBJ whole genome shotgun (WGS) entry which is preliminary data.</text>
</comment>
<dbReference type="Proteomes" id="UP000293089">
    <property type="component" value="Unassembled WGS sequence"/>
</dbReference>
<sequence length="181" mass="19263">MNSISKILVLAAAIAAASYTGYRVRQCRVLGTAQSPLAGPVAQAVGTVNPPDLIYPNANVADQLKLGYEVFTRQENGEVNVLPLPPHSALRTTFVLHIAPQQAYMAVMADPRCESDLLLKAYRPDAAEPVWQGKLKALGKSGPSPLDLSGISDAGFAVMTLEIDSTKAQNNWFCNVLISGA</sequence>
<accession>A0ABY1WIQ2</accession>
<name>A0ABY1WIQ2_9GAMM</name>
<reference evidence="1 2" key="1">
    <citation type="submission" date="2019-02" db="EMBL/GenBank/DDBJ databases">
        <title>WGS of Pseudoxanthomonas species novum from clinical isolates.</title>
        <authorList>
            <person name="Bernier A.-M."/>
            <person name="Bernard K."/>
            <person name="Vachon A."/>
        </authorList>
    </citation>
    <scope>NUCLEOTIDE SEQUENCE [LARGE SCALE GENOMIC DNA]</scope>
    <source>
        <strain evidence="2">NML 170316</strain>
    </source>
</reference>
<organism evidence="1 2">
    <name type="scientific">Pseudoxanthomonas winnipegensis</name>
    <dbReference type="NCBI Taxonomy" id="2480810"/>
    <lineage>
        <taxon>Bacteria</taxon>
        <taxon>Pseudomonadati</taxon>
        <taxon>Pseudomonadota</taxon>
        <taxon>Gammaproteobacteria</taxon>
        <taxon>Lysobacterales</taxon>
        <taxon>Lysobacteraceae</taxon>
        <taxon>Pseudoxanthomonas</taxon>
    </lineage>
</organism>
<dbReference type="RefSeq" id="WP_130530567.1">
    <property type="nucleotide sequence ID" value="NZ_SHMD01000003.1"/>
</dbReference>
<gene>
    <name evidence="1" type="ORF">EA658_03295</name>
</gene>
<protein>
    <submittedName>
        <fullName evidence="1">Uncharacterized protein</fullName>
    </submittedName>
</protein>
<keyword evidence="2" id="KW-1185">Reference proteome</keyword>
<dbReference type="EMBL" id="SHME01000001">
    <property type="protein sequence ID" value="TAA22625.1"/>
    <property type="molecule type" value="Genomic_DNA"/>
</dbReference>
<evidence type="ECO:0000313" key="2">
    <source>
        <dbReference type="Proteomes" id="UP000293089"/>
    </source>
</evidence>
<evidence type="ECO:0000313" key="1">
    <source>
        <dbReference type="EMBL" id="TAA22625.1"/>
    </source>
</evidence>